<comment type="caution">
    <text evidence="3">The sequence shown here is derived from an EMBL/GenBank/DDBJ whole genome shotgun (WGS) entry which is preliminary data.</text>
</comment>
<keyword evidence="4" id="KW-1185">Reference proteome</keyword>
<organism evidence="3 4">
    <name type="scientific">Hibiscus sabdariffa</name>
    <name type="common">roselle</name>
    <dbReference type="NCBI Taxonomy" id="183260"/>
    <lineage>
        <taxon>Eukaryota</taxon>
        <taxon>Viridiplantae</taxon>
        <taxon>Streptophyta</taxon>
        <taxon>Embryophyta</taxon>
        <taxon>Tracheophyta</taxon>
        <taxon>Spermatophyta</taxon>
        <taxon>Magnoliopsida</taxon>
        <taxon>eudicotyledons</taxon>
        <taxon>Gunneridae</taxon>
        <taxon>Pentapetalae</taxon>
        <taxon>rosids</taxon>
        <taxon>malvids</taxon>
        <taxon>Malvales</taxon>
        <taxon>Malvaceae</taxon>
        <taxon>Malvoideae</taxon>
        <taxon>Hibiscus</taxon>
    </lineage>
</organism>
<reference evidence="3 4" key="1">
    <citation type="journal article" date="2024" name="G3 (Bethesda)">
        <title>Genome assembly of Hibiscus sabdariffa L. provides insights into metabolisms of medicinal natural products.</title>
        <authorList>
            <person name="Kim T."/>
        </authorList>
    </citation>
    <scope>NUCLEOTIDE SEQUENCE [LARGE SCALE GENOMIC DNA]</scope>
    <source>
        <strain evidence="3">TK-2024</strain>
        <tissue evidence="3">Old leaves</tissue>
    </source>
</reference>
<accession>A0ABR2D288</accession>
<feature type="region of interest" description="Disordered" evidence="1">
    <location>
        <begin position="60"/>
        <end position="80"/>
    </location>
</feature>
<evidence type="ECO:0000313" key="3">
    <source>
        <dbReference type="EMBL" id="KAK8527577.1"/>
    </source>
</evidence>
<dbReference type="EMBL" id="JBBPBM010000038">
    <property type="protein sequence ID" value="KAK8527577.1"/>
    <property type="molecule type" value="Genomic_DNA"/>
</dbReference>
<sequence length="108" mass="12242">MANAQQPMKVVIINTKYIETDVTSFKSVVQELTGKDSKVTGNPPRPRSRFYQEELNNKEQAAAGIRPRLGSTSSRSGDSISMKNLSFKEIERLLKEIPPGDDLWWKME</sequence>
<dbReference type="InterPro" id="IPR008889">
    <property type="entry name" value="VQ"/>
</dbReference>
<gene>
    <name evidence="3" type="ORF">V6N12_054783</name>
</gene>
<dbReference type="PANTHER" id="PTHR34777:SF1">
    <property type="entry name" value="VQ MOTIF-CONTAINING PROTEIN 10"/>
    <property type="match status" value="1"/>
</dbReference>
<evidence type="ECO:0000259" key="2">
    <source>
        <dbReference type="Pfam" id="PF05678"/>
    </source>
</evidence>
<name>A0ABR2D288_9ROSI</name>
<evidence type="ECO:0000313" key="4">
    <source>
        <dbReference type="Proteomes" id="UP001472677"/>
    </source>
</evidence>
<protein>
    <recommendedName>
        <fullName evidence="2">VQ domain-containing protein</fullName>
    </recommendedName>
</protein>
<dbReference type="Proteomes" id="UP001472677">
    <property type="component" value="Unassembled WGS sequence"/>
</dbReference>
<dbReference type="PANTHER" id="PTHR34777">
    <property type="entry name" value="VQ MOTIF-CONTAINING PROTEIN 10"/>
    <property type="match status" value="1"/>
</dbReference>
<proteinExistence type="predicted"/>
<feature type="domain" description="VQ" evidence="2">
    <location>
        <begin position="12"/>
        <end position="37"/>
    </location>
</feature>
<feature type="compositionally biased region" description="Low complexity" evidence="1">
    <location>
        <begin position="71"/>
        <end position="80"/>
    </location>
</feature>
<dbReference type="Pfam" id="PF05678">
    <property type="entry name" value="VQ"/>
    <property type="match status" value="1"/>
</dbReference>
<evidence type="ECO:0000256" key="1">
    <source>
        <dbReference type="SAM" id="MobiDB-lite"/>
    </source>
</evidence>
<dbReference type="InterPro" id="IPR039608">
    <property type="entry name" value="VQ_1/10"/>
</dbReference>